<keyword evidence="4" id="KW-1185">Reference proteome</keyword>
<dbReference type="RefSeq" id="WP_201369900.1">
    <property type="nucleotide sequence ID" value="NZ_BNJG01000001.1"/>
</dbReference>
<accession>A0ABQ3UJZ1</accession>
<feature type="compositionally biased region" description="Basic and acidic residues" evidence="1">
    <location>
        <begin position="115"/>
        <end position="126"/>
    </location>
</feature>
<dbReference type="SUPFAM" id="SSF109854">
    <property type="entry name" value="DinB/YfiT-like putative metalloenzymes"/>
    <property type="match status" value="1"/>
</dbReference>
<name>A0ABQ3UJZ1_9CHLR</name>
<evidence type="ECO:0000259" key="2">
    <source>
        <dbReference type="Pfam" id="PF12867"/>
    </source>
</evidence>
<evidence type="ECO:0000256" key="1">
    <source>
        <dbReference type="SAM" id="MobiDB-lite"/>
    </source>
</evidence>
<dbReference type="Proteomes" id="UP000654345">
    <property type="component" value="Unassembled WGS sequence"/>
</dbReference>
<dbReference type="Pfam" id="PF12867">
    <property type="entry name" value="DinB_2"/>
    <property type="match status" value="1"/>
</dbReference>
<dbReference type="EMBL" id="BNJG01000001">
    <property type="protein sequence ID" value="GHO53051.1"/>
    <property type="molecule type" value="Genomic_DNA"/>
</dbReference>
<feature type="region of interest" description="Disordered" evidence="1">
    <location>
        <begin position="102"/>
        <end position="126"/>
    </location>
</feature>
<evidence type="ECO:0000313" key="3">
    <source>
        <dbReference type="EMBL" id="GHO53051.1"/>
    </source>
</evidence>
<dbReference type="InterPro" id="IPR024775">
    <property type="entry name" value="DinB-like"/>
</dbReference>
<comment type="caution">
    <text evidence="3">The sequence shown here is derived from an EMBL/GenBank/DDBJ whole genome shotgun (WGS) entry which is preliminary data.</text>
</comment>
<reference evidence="3 4" key="1">
    <citation type="journal article" date="2021" name="Int. J. Syst. Evol. Microbiol.">
        <title>Reticulibacter mediterranei gen. nov., sp. nov., within the new family Reticulibacteraceae fam. nov., and Ktedonospora formicarum gen. nov., sp. nov., Ktedonobacter robiniae sp. nov., Dictyobacter formicarum sp. nov. and Dictyobacter arantiisoli sp. nov., belonging to the class Ktedonobacteria.</title>
        <authorList>
            <person name="Yabe S."/>
            <person name="Zheng Y."/>
            <person name="Wang C.M."/>
            <person name="Sakai Y."/>
            <person name="Abe K."/>
            <person name="Yokota A."/>
            <person name="Donadio S."/>
            <person name="Cavaletti L."/>
            <person name="Monciardini P."/>
        </authorList>
    </citation>
    <scope>NUCLEOTIDE SEQUENCE [LARGE SCALE GENOMIC DNA]</scope>
    <source>
        <strain evidence="3 4">SOSP1-30</strain>
    </source>
</reference>
<dbReference type="InterPro" id="IPR034660">
    <property type="entry name" value="DinB/YfiT-like"/>
</dbReference>
<feature type="compositionally biased region" description="Polar residues" evidence="1">
    <location>
        <begin position="102"/>
        <end position="112"/>
    </location>
</feature>
<evidence type="ECO:0000313" key="4">
    <source>
        <dbReference type="Proteomes" id="UP000654345"/>
    </source>
</evidence>
<sequence length="159" mass="17995">MTEAKALASFFKRNQYLITMQAKDVTTEESLLLPSAGGNCMNWVIGHIVVHRDIALRALGETPVLDEHETEIYKRESEPLTNPEQALPLATLVERLESSHQRLQTALEQSTPEALAHKPDPTDKRTVGEGLRMLQWHETYHAGQLELLRHMAGKHEKLI</sequence>
<dbReference type="Gene3D" id="1.20.120.450">
    <property type="entry name" value="dinb family like domain"/>
    <property type="match status" value="1"/>
</dbReference>
<feature type="domain" description="DinB-like" evidence="2">
    <location>
        <begin position="22"/>
        <end position="145"/>
    </location>
</feature>
<organism evidence="3 4">
    <name type="scientific">Ktedonobacter robiniae</name>
    <dbReference type="NCBI Taxonomy" id="2778365"/>
    <lineage>
        <taxon>Bacteria</taxon>
        <taxon>Bacillati</taxon>
        <taxon>Chloroflexota</taxon>
        <taxon>Ktedonobacteria</taxon>
        <taxon>Ktedonobacterales</taxon>
        <taxon>Ktedonobacteraceae</taxon>
        <taxon>Ktedonobacter</taxon>
    </lineage>
</organism>
<proteinExistence type="predicted"/>
<gene>
    <name evidence="3" type="ORF">KSB_15260</name>
</gene>
<protein>
    <recommendedName>
        <fullName evidence="2">DinB-like domain-containing protein</fullName>
    </recommendedName>
</protein>